<dbReference type="EMBL" id="AGNK02002868">
    <property type="status" value="NOT_ANNOTATED_CDS"/>
    <property type="molecule type" value="Genomic_DNA"/>
</dbReference>
<dbReference type="InterPro" id="IPR001471">
    <property type="entry name" value="AP2/ERF_dom"/>
</dbReference>
<dbReference type="Gene3D" id="3.30.730.10">
    <property type="entry name" value="AP2/ERF domain"/>
    <property type="match status" value="1"/>
</dbReference>
<dbReference type="SUPFAM" id="SSF54171">
    <property type="entry name" value="DNA-binding domain"/>
    <property type="match status" value="1"/>
</dbReference>
<keyword evidence="4" id="KW-0804">Transcription</keyword>
<dbReference type="Proteomes" id="UP000004995">
    <property type="component" value="Unassembled WGS sequence"/>
</dbReference>
<name>K3XQ49_SETIT</name>
<evidence type="ECO:0000313" key="9">
    <source>
        <dbReference type="Proteomes" id="UP000004995"/>
    </source>
</evidence>
<proteinExistence type="predicted"/>
<reference evidence="8" key="3">
    <citation type="submission" date="2018-08" db="UniProtKB">
        <authorList>
            <consortium name="EnsemblPlants"/>
        </authorList>
    </citation>
    <scope>IDENTIFICATION</scope>
    <source>
        <strain evidence="8">Yugu1</strain>
    </source>
</reference>
<evidence type="ECO:0000256" key="3">
    <source>
        <dbReference type="ARBA" id="ARBA00023125"/>
    </source>
</evidence>
<evidence type="ECO:0000256" key="4">
    <source>
        <dbReference type="ARBA" id="ARBA00023163"/>
    </source>
</evidence>
<dbReference type="PANTHER" id="PTHR31190">
    <property type="entry name" value="DNA-BINDING DOMAIN"/>
    <property type="match status" value="1"/>
</dbReference>
<evidence type="ECO:0000256" key="2">
    <source>
        <dbReference type="ARBA" id="ARBA00023015"/>
    </source>
</evidence>
<keyword evidence="3" id="KW-0238">DNA-binding</keyword>
<dbReference type="GO" id="GO:0003700">
    <property type="term" value="F:DNA-binding transcription factor activity"/>
    <property type="evidence" value="ECO:0007669"/>
    <property type="project" value="InterPro"/>
</dbReference>
<evidence type="ECO:0000313" key="8">
    <source>
        <dbReference type="EnsemblPlants" id="KQL04428"/>
    </source>
</evidence>
<keyword evidence="5" id="KW-0539">Nucleus</keyword>
<evidence type="ECO:0000313" key="7">
    <source>
        <dbReference type="EMBL" id="RCV24684.1"/>
    </source>
</evidence>
<gene>
    <name evidence="7" type="ORF">SETIT_5G105400v2</name>
</gene>
<dbReference type="GO" id="GO:0009873">
    <property type="term" value="P:ethylene-activated signaling pathway"/>
    <property type="evidence" value="ECO:0007669"/>
    <property type="project" value="InterPro"/>
</dbReference>
<evidence type="ECO:0000256" key="5">
    <source>
        <dbReference type="ARBA" id="ARBA00023242"/>
    </source>
</evidence>
<dbReference type="PANTHER" id="PTHR31190:SF181">
    <property type="entry name" value="OS02G0764700 PROTEIN"/>
    <property type="match status" value="1"/>
</dbReference>
<keyword evidence="2" id="KW-0805">Transcription regulation</keyword>
<dbReference type="STRING" id="4555.K3XQ49"/>
<accession>K3XQ49</accession>
<dbReference type="GO" id="GO:0003677">
    <property type="term" value="F:DNA binding"/>
    <property type="evidence" value="ECO:0007669"/>
    <property type="project" value="UniProtKB-KW"/>
</dbReference>
<evidence type="ECO:0000259" key="6">
    <source>
        <dbReference type="PROSITE" id="PS51032"/>
    </source>
</evidence>
<dbReference type="InterPro" id="IPR036955">
    <property type="entry name" value="AP2/ERF_dom_sf"/>
</dbReference>
<feature type="domain" description="AP2/ERF" evidence="6">
    <location>
        <begin position="74"/>
        <end position="117"/>
    </location>
</feature>
<dbReference type="SMART" id="SM00380">
    <property type="entry name" value="AP2"/>
    <property type="match status" value="1"/>
</dbReference>
<dbReference type="InterPro" id="IPR044808">
    <property type="entry name" value="ERF_plant"/>
</dbReference>
<dbReference type="EMBL" id="CM003532">
    <property type="protein sequence ID" value="RCV24684.1"/>
    <property type="molecule type" value="Genomic_DNA"/>
</dbReference>
<dbReference type="OrthoDB" id="1925932at2759"/>
<keyword evidence="9" id="KW-1185">Reference proteome</keyword>
<dbReference type="OMA" id="HETCGAN"/>
<dbReference type="InterPro" id="IPR016177">
    <property type="entry name" value="DNA-bd_dom_sf"/>
</dbReference>
<reference evidence="7" key="2">
    <citation type="submission" date="2015-07" db="EMBL/GenBank/DDBJ databases">
        <authorList>
            <person name="Noorani M."/>
        </authorList>
    </citation>
    <scope>NUCLEOTIDE SEQUENCE</scope>
    <source>
        <strain evidence="7">Yugu1</strain>
    </source>
</reference>
<dbReference type="eggNOG" id="ENOG502S258">
    <property type="taxonomic scope" value="Eukaryota"/>
</dbReference>
<dbReference type="EnsemblPlants" id="KQL04428">
    <property type="protein sequence ID" value="KQL04428"/>
    <property type="gene ID" value="SETIT_004029mg"/>
</dbReference>
<dbReference type="Gramene" id="KQL04428">
    <property type="protein sequence ID" value="KQL04428"/>
    <property type="gene ID" value="SETIT_004029mg"/>
</dbReference>
<organism evidence="8 9">
    <name type="scientific">Setaria italica</name>
    <name type="common">Foxtail millet</name>
    <name type="synonym">Panicum italicum</name>
    <dbReference type="NCBI Taxonomy" id="4555"/>
    <lineage>
        <taxon>Eukaryota</taxon>
        <taxon>Viridiplantae</taxon>
        <taxon>Streptophyta</taxon>
        <taxon>Embryophyta</taxon>
        <taxon>Tracheophyta</taxon>
        <taxon>Spermatophyta</taxon>
        <taxon>Magnoliopsida</taxon>
        <taxon>Liliopsida</taxon>
        <taxon>Poales</taxon>
        <taxon>Poaceae</taxon>
        <taxon>PACMAD clade</taxon>
        <taxon>Panicoideae</taxon>
        <taxon>Panicodae</taxon>
        <taxon>Paniceae</taxon>
        <taxon>Cenchrinae</taxon>
        <taxon>Setaria</taxon>
    </lineage>
</organism>
<dbReference type="CDD" id="cd00018">
    <property type="entry name" value="AP2"/>
    <property type="match status" value="1"/>
</dbReference>
<dbReference type="GO" id="GO:0005634">
    <property type="term" value="C:nucleus"/>
    <property type="evidence" value="ECO:0007669"/>
    <property type="project" value="UniProtKB-SubCell"/>
</dbReference>
<dbReference type="AlphaFoldDB" id="K3XQ49"/>
<dbReference type="HOGENOM" id="CLU_1527736_0_0_1"/>
<sequence>MSGLCCQTKGACTSFRTLQGSPHVLRKSIPNIKAPAACAYATCGVDGCAGCGCELLTAAGTRSSSDSDDEGEYEYIGVQRRPWGRWAAEIRDPHYAVRKWLGTFDTAKDATRTYNITDSLHETCGANASSSMDVALAVAASAEQHGTRPVPKEQDIWDRLNEFMMMDDGSFWSPML</sequence>
<comment type="subcellular location">
    <subcellularLocation>
        <location evidence="1">Nucleus</location>
    </subcellularLocation>
</comment>
<reference evidence="7 9" key="1">
    <citation type="journal article" date="2012" name="Nat. Biotechnol.">
        <title>Reference genome sequence of the model plant Setaria.</title>
        <authorList>
            <person name="Bennetzen J.L."/>
            <person name="Schmutz J."/>
            <person name="Wang H."/>
            <person name="Percifield R."/>
            <person name="Hawkins J."/>
            <person name="Pontaroli A.C."/>
            <person name="Estep M."/>
            <person name="Feng L."/>
            <person name="Vaughn J.N."/>
            <person name="Grimwood J."/>
            <person name="Jenkins J."/>
            <person name="Barry K."/>
            <person name="Lindquist E."/>
            <person name="Hellsten U."/>
            <person name="Deshpande S."/>
            <person name="Wang X."/>
            <person name="Wu X."/>
            <person name="Mitros T."/>
            <person name="Triplett J."/>
            <person name="Yang X."/>
            <person name="Ye C.Y."/>
            <person name="Mauro-Herrera M."/>
            <person name="Wang L."/>
            <person name="Li P."/>
            <person name="Sharma M."/>
            <person name="Sharma R."/>
            <person name="Ronald P.C."/>
            <person name="Panaud O."/>
            <person name="Kellogg E.A."/>
            <person name="Brutnell T.P."/>
            <person name="Doust A.N."/>
            <person name="Tuskan G.A."/>
            <person name="Rokhsar D."/>
            <person name="Devos K.M."/>
        </authorList>
    </citation>
    <scope>NUCLEOTIDE SEQUENCE [LARGE SCALE GENOMIC DNA]</scope>
    <source>
        <strain evidence="9">cv. Yugu1</strain>
        <strain evidence="7">Yugu1</strain>
    </source>
</reference>
<dbReference type="PROSITE" id="PS51032">
    <property type="entry name" value="AP2_ERF"/>
    <property type="match status" value="1"/>
</dbReference>
<dbReference type="PRINTS" id="PR00367">
    <property type="entry name" value="ETHRSPELEMNT"/>
</dbReference>
<evidence type="ECO:0000256" key="1">
    <source>
        <dbReference type="ARBA" id="ARBA00004123"/>
    </source>
</evidence>
<protein>
    <recommendedName>
        <fullName evidence="6">AP2/ERF domain-containing protein</fullName>
    </recommendedName>
</protein>